<evidence type="ECO:0000256" key="3">
    <source>
        <dbReference type="ARBA" id="ARBA00022722"/>
    </source>
</evidence>
<dbReference type="AlphaFoldDB" id="A0A9Q3H913"/>
<protein>
    <recommendedName>
        <fullName evidence="7">Reverse transcriptase RNase H-like domain-containing protein</fullName>
    </recommendedName>
</protein>
<comment type="caution">
    <text evidence="8">The sequence shown here is derived from an EMBL/GenBank/DDBJ whole genome shotgun (WGS) entry which is preliminary data.</text>
</comment>
<keyword evidence="1" id="KW-0808">Transferase</keyword>
<dbReference type="PANTHER" id="PTHR37984:SF5">
    <property type="entry name" value="PROTEIN NYNRIN-LIKE"/>
    <property type="match status" value="1"/>
</dbReference>
<keyword evidence="6" id="KW-0695">RNA-directed DNA polymerase</keyword>
<evidence type="ECO:0000259" key="7">
    <source>
        <dbReference type="Pfam" id="PF17917"/>
    </source>
</evidence>
<evidence type="ECO:0000313" key="9">
    <source>
        <dbReference type="Proteomes" id="UP000765509"/>
    </source>
</evidence>
<evidence type="ECO:0000313" key="8">
    <source>
        <dbReference type="EMBL" id="MBW0495806.1"/>
    </source>
</evidence>
<keyword evidence="2" id="KW-0548">Nucleotidyltransferase</keyword>
<feature type="domain" description="Reverse transcriptase RNase H-like" evidence="7">
    <location>
        <begin position="110"/>
        <end position="217"/>
    </location>
</feature>
<organism evidence="8 9">
    <name type="scientific">Austropuccinia psidii MF-1</name>
    <dbReference type="NCBI Taxonomy" id="1389203"/>
    <lineage>
        <taxon>Eukaryota</taxon>
        <taxon>Fungi</taxon>
        <taxon>Dikarya</taxon>
        <taxon>Basidiomycota</taxon>
        <taxon>Pucciniomycotina</taxon>
        <taxon>Pucciniomycetes</taxon>
        <taxon>Pucciniales</taxon>
        <taxon>Sphaerophragmiaceae</taxon>
        <taxon>Austropuccinia</taxon>
    </lineage>
</organism>
<dbReference type="InterPro" id="IPR043502">
    <property type="entry name" value="DNA/RNA_pol_sf"/>
</dbReference>
<dbReference type="Gene3D" id="3.30.420.10">
    <property type="entry name" value="Ribonuclease H-like superfamily/Ribonuclease H"/>
    <property type="match status" value="1"/>
</dbReference>
<dbReference type="GO" id="GO:0003676">
    <property type="term" value="F:nucleic acid binding"/>
    <property type="evidence" value="ECO:0007669"/>
    <property type="project" value="InterPro"/>
</dbReference>
<evidence type="ECO:0000256" key="2">
    <source>
        <dbReference type="ARBA" id="ARBA00022695"/>
    </source>
</evidence>
<evidence type="ECO:0000256" key="5">
    <source>
        <dbReference type="ARBA" id="ARBA00022801"/>
    </source>
</evidence>
<sequence>MKISLKKFHFGFEELKALGHVVCGLSLGIDKNKVAVVLLKPMPQNKKEILSSLGFSGYYRQHIKYLAFTARPLYKLFNKDPVFEMTVDRVKDFESLRQALTTAPLLLMPDFKLPFKLYIDASGDGLGAALHQVQILNDKPVEGPICFISRQIKPTEARYGASQMEFLCLVWALEKLNYFLEGCAFEVITDCTAVKSLLNMKTPNRHMLRWKIAIQEYRGNMNIVHKDGNIHKNADGLRRWPLPNDIDNPAYVPEEASSQIPIEGISVTNLNTTFFEEVRSSYTQDKNCSILCQLINRNCKENSLIHALDEVWKKSYDEGRFDLLDGIIYHKTKHTCVVTVVDRTREKVKTCIWWPMWQKDVAECCKTGDRCQKANKSTGKRLQNMTKIQEPRRHWEIVHTDWVTGLPLGGDRSHSSCLVIGDRFSKTPIFLPSLWTNIHQSLVTESSFSTTYHPQTDGLAERMIQTLEDMVRRFGAYGLELKDCDGFTHDLCTLLPAQELEYKTSIHASTNQTPAILEKGWNPKLPQDSLRKDLVEIHPTASSFK</sequence>
<evidence type="ECO:0000256" key="4">
    <source>
        <dbReference type="ARBA" id="ARBA00022759"/>
    </source>
</evidence>
<dbReference type="InterPro" id="IPR012337">
    <property type="entry name" value="RNaseH-like_sf"/>
</dbReference>
<dbReference type="InterPro" id="IPR041373">
    <property type="entry name" value="RT_RNaseH"/>
</dbReference>
<dbReference type="SUPFAM" id="SSF53098">
    <property type="entry name" value="Ribonuclease H-like"/>
    <property type="match status" value="1"/>
</dbReference>
<dbReference type="InterPro" id="IPR050951">
    <property type="entry name" value="Retrovirus_Pol_polyprotein"/>
</dbReference>
<proteinExistence type="predicted"/>
<dbReference type="GO" id="GO:0016787">
    <property type="term" value="F:hydrolase activity"/>
    <property type="evidence" value="ECO:0007669"/>
    <property type="project" value="UniProtKB-KW"/>
</dbReference>
<accession>A0A9Q3H913</accession>
<evidence type="ECO:0000256" key="1">
    <source>
        <dbReference type="ARBA" id="ARBA00022679"/>
    </source>
</evidence>
<dbReference type="CDD" id="cd09274">
    <property type="entry name" value="RNase_HI_RT_Ty3"/>
    <property type="match status" value="1"/>
</dbReference>
<keyword evidence="5" id="KW-0378">Hydrolase</keyword>
<dbReference type="InterPro" id="IPR036397">
    <property type="entry name" value="RNaseH_sf"/>
</dbReference>
<dbReference type="PANTHER" id="PTHR37984">
    <property type="entry name" value="PROTEIN CBG26694"/>
    <property type="match status" value="1"/>
</dbReference>
<dbReference type="InterPro" id="IPR043128">
    <property type="entry name" value="Rev_trsase/Diguanyl_cyclase"/>
</dbReference>
<dbReference type="GO" id="GO:0004519">
    <property type="term" value="F:endonuclease activity"/>
    <property type="evidence" value="ECO:0007669"/>
    <property type="project" value="UniProtKB-KW"/>
</dbReference>
<gene>
    <name evidence="8" type="ORF">O181_035521</name>
</gene>
<evidence type="ECO:0000256" key="6">
    <source>
        <dbReference type="ARBA" id="ARBA00022918"/>
    </source>
</evidence>
<dbReference type="SUPFAM" id="SSF56672">
    <property type="entry name" value="DNA/RNA polymerases"/>
    <property type="match status" value="1"/>
</dbReference>
<dbReference type="Gene3D" id="3.30.70.270">
    <property type="match status" value="1"/>
</dbReference>
<dbReference type="EMBL" id="AVOT02013301">
    <property type="protein sequence ID" value="MBW0495806.1"/>
    <property type="molecule type" value="Genomic_DNA"/>
</dbReference>
<dbReference type="GO" id="GO:0003964">
    <property type="term" value="F:RNA-directed DNA polymerase activity"/>
    <property type="evidence" value="ECO:0007669"/>
    <property type="project" value="UniProtKB-KW"/>
</dbReference>
<dbReference type="Proteomes" id="UP000765509">
    <property type="component" value="Unassembled WGS sequence"/>
</dbReference>
<reference evidence="8" key="1">
    <citation type="submission" date="2021-03" db="EMBL/GenBank/DDBJ databases">
        <title>Draft genome sequence of rust myrtle Austropuccinia psidii MF-1, a brazilian biotype.</title>
        <authorList>
            <person name="Quecine M.C."/>
            <person name="Pachon D.M.R."/>
            <person name="Bonatelli M.L."/>
            <person name="Correr F.H."/>
            <person name="Franceschini L.M."/>
            <person name="Leite T.F."/>
            <person name="Margarido G.R.A."/>
            <person name="Almeida C.A."/>
            <person name="Ferrarezi J.A."/>
            <person name="Labate C.A."/>
        </authorList>
    </citation>
    <scope>NUCLEOTIDE SEQUENCE</scope>
    <source>
        <strain evidence="8">MF-1</strain>
    </source>
</reference>
<keyword evidence="9" id="KW-1185">Reference proteome</keyword>
<dbReference type="Pfam" id="PF17917">
    <property type="entry name" value="RT_RNaseH"/>
    <property type="match status" value="1"/>
</dbReference>
<keyword evidence="4" id="KW-0255">Endonuclease</keyword>
<name>A0A9Q3H913_9BASI</name>
<keyword evidence="3" id="KW-0540">Nuclease</keyword>